<dbReference type="Pfam" id="PF03748">
    <property type="entry name" value="FliL"/>
    <property type="match status" value="1"/>
</dbReference>
<feature type="transmembrane region" description="Helical" evidence="10">
    <location>
        <begin position="12"/>
        <end position="38"/>
    </location>
</feature>
<feature type="compositionally biased region" description="Low complexity" evidence="11">
    <location>
        <begin position="64"/>
        <end position="74"/>
    </location>
</feature>
<dbReference type="InterPro" id="IPR005503">
    <property type="entry name" value="FliL"/>
</dbReference>
<comment type="function">
    <text evidence="1 10">Controls the rotational direction of flagella during chemotaxis.</text>
</comment>
<reference evidence="12 13" key="1">
    <citation type="journal article" date="2012" name="J. Bacteriol.">
        <title>Genome Sequence of Strain IMCC14465, Isolated from the East Sea, Belonging to the PS1 Clade of Alphaproteobacteria.</title>
        <authorList>
            <person name="Yang S.J."/>
            <person name="Kang I."/>
            <person name="Cho J.C."/>
        </authorList>
    </citation>
    <scope>NUCLEOTIDE SEQUENCE [LARGE SCALE GENOMIC DNA]</scope>
    <source>
        <strain evidence="12 13">IMCC14465</strain>
    </source>
</reference>
<name>J9DX13_9PROT</name>
<feature type="region of interest" description="Disordered" evidence="11">
    <location>
        <begin position="64"/>
        <end position="85"/>
    </location>
</feature>
<evidence type="ECO:0000256" key="1">
    <source>
        <dbReference type="ARBA" id="ARBA00002254"/>
    </source>
</evidence>
<dbReference type="PANTHER" id="PTHR35091:SF2">
    <property type="entry name" value="FLAGELLAR PROTEIN FLIL"/>
    <property type="match status" value="1"/>
</dbReference>
<accession>J9DX13</accession>
<keyword evidence="6 10" id="KW-0812">Transmembrane</keyword>
<evidence type="ECO:0000256" key="10">
    <source>
        <dbReference type="RuleBase" id="RU364125"/>
    </source>
</evidence>
<evidence type="ECO:0000256" key="2">
    <source>
        <dbReference type="ARBA" id="ARBA00004162"/>
    </source>
</evidence>
<comment type="caution">
    <text evidence="12">The sequence shown here is derived from an EMBL/GenBank/DDBJ whole genome shotgun (WGS) entry which is preliminary data.</text>
</comment>
<evidence type="ECO:0000313" key="12">
    <source>
        <dbReference type="EMBL" id="EJW21532.1"/>
    </source>
</evidence>
<dbReference type="STRING" id="1220535.IMCC14465_13280"/>
<keyword evidence="4" id="KW-1003">Cell membrane</keyword>
<evidence type="ECO:0000256" key="8">
    <source>
        <dbReference type="ARBA" id="ARBA00022989"/>
    </source>
</evidence>
<dbReference type="EMBL" id="ALYF01000003">
    <property type="protein sequence ID" value="EJW21532.1"/>
    <property type="molecule type" value="Genomic_DNA"/>
</dbReference>
<evidence type="ECO:0000256" key="4">
    <source>
        <dbReference type="ARBA" id="ARBA00022475"/>
    </source>
</evidence>
<evidence type="ECO:0000256" key="11">
    <source>
        <dbReference type="SAM" id="MobiDB-lite"/>
    </source>
</evidence>
<protein>
    <recommendedName>
        <fullName evidence="10">Flagellar protein FliL</fullName>
    </recommendedName>
</protein>
<gene>
    <name evidence="12" type="ORF">IMCC14465_13280</name>
</gene>
<dbReference type="OrthoDB" id="7058946at2"/>
<evidence type="ECO:0000256" key="6">
    <source>
        <dbReference type="ARBA" id="ARBA00022692"/>
    </source>
</evidence>
<comment type="subcellular location">
    <subcellularLocation>
        <location evidence="10">Cell inner membrane</location>
    </subcellularLocation>
    <subcellularLocation>
        <location evidence="2">Cell membrane</location>
        <topology evidence="2">Single-pass membrane protein</topology>
    </subcellularLocation>
</comment>
<evidence type="ECO:0000256" key="5">
    <source>
        <dbReference type="ARBA" id="ARBA00022500"/>
    </source>
</evidence>
<dbReference type="GO" id="GO:0071978">
    <property type="term" value="P:bacterial-type flagellum-dependent swarming motility"/>
    <property type="evidence" value="ECO:0007669"/>
    <property type="project" value="TreeGrafter"/>
</dbReference>
<keyword evidence="9 10" id="KW-0472">Membrane</keyword>
<proteinExistence type="inferred from homology"/>
<dbReference type="eggNOG" id="COG1580">
    <property type="taxonomic scope" value="Bacteria"/>
</dbReference>
<keyword evidence="10" id="KW-0997">Cell inner membrane</keyword>
<keyword evidence="8 10" id="KW-1133">Transmembrane helix</keyword>
<feature type="compositionally biased region" description="Acidic residues" evidence="11">
    <location>
        <begin position="75"/>
        <end position="84"/>
    </location>
</feature>
<keyword evidence="13" id="KW-1185">Reference proteome</keyword>
<organism evidence="12 13">
    <name type="scientific">alpha proteobacterium IMCC14465</name>
    <dbReference type="NCBI Taxonomy" id="1220535"/>
    <lineage>
        <taxon>Bacteria</taxon>
        <taxon>Pseudomonadati</taxon>
        <taxon>Pseudomonadota</taxon>
        <taxon>Alphaproteobacteria</taxon>
        <taxon>PS1 clade</taxon>
    </lineage>
</organism>
<keyword evidence="5 10" id="KW-0145">Chemotaxis</keyword>
<evidence type="ECO:0000256" key="9">
    <source>
        <dbReference type="ARBA" id="ARBA00023136"/>
    </source>
</evidence>
<dbReference type="GO" id="GO:0006935">
    <property type="term" value="P:chemotaxis"/>
    <property type="evidence" value="ECO:0007669"/>
    <property type="project" value="UniProtKB-KW"/>
</dbReference>
<dbReference type="Proteomes" id="UP000004836">
    <property type="component" value="Unassembled WGS sequence"/>
</dbReference>
<evidence type="ECO:0000256" key="3">
    <source>
        <dbReference type="ARBA" id="ARBA00008281"/>
    </source>
</evidence>
<dbReference type="GO" id="GO:0005886">
    <property type="term" value="C:plasma membrane"/>
    <property type="evidence" value="ECO:0007669"/>
    <property type="project" value="UniProtKB-SubCell"/>
</dbReference>
<dbReference type="PANTHER" id="PTHR35091">
    <property type="entry name" value="FLAGELLAR PROTEIN FLIL"/>
    <property type="match status" value="1"/>
</dbReference>
<dbReference type="GO" id="GO:0009425">
    <property type="term" value="C:bacterial-type flagellum basal body"/>
    <property type="evidence" value="ECO:0007669"/>
    <property type="project" value="InterPro"/>
</dbReference>
<keyword evidence="7 10" id="KW-0283">Flagellar rotation</keyword>
<sequence length="206" mass="22075">MSEENAEEQGGGLVKILLFAGGGVLLLLLGLGIGFLVFGGQPTDPSEEIERIIERSDPAAAARAKAEAEAAAAAEEGEVGEDGELLGPPQKVVKISPDVEIFQTTYYEFTGTLTTNLKNSRKFLQVGIGVSTQYDETVMENVDSHQLALRSEMLGVLSGFSVEQLQDKAGRQSLLDQLRDVMNAKLEELEGFGGIEGVHFTSFVVQ</sequence>
<comment type="similarity">
    <text evidence="3 10">Belongs to the FliL family.</text>
</comment>
<evidence type="ECO:0000256" key="7">
    <source>
        <dbReference type="ARBA" id="ARBA00022779"/>
    </source>
</evidence>
<dbReference type="AlphaFoldDB" id="J9DX13"/>
<evidence type="ECO:0000313" key="13">
    <source>
        <dbReference type="Proteomes" id="UP000004836"/>
    </source>
</evidence>